<evidence type="ECO:0000259" key="1">
    <source>
        <dbReference type="PROSITE" id="PS50206"/>
    </source>
</evidence>
<name>A0A4Y3WID0_9PSEU</name>
<dbReference type="PROSITE" id="PS00380">
    <property type="entry name" value="RHODANESE_1"/>
    <property type="match status" value="1"/>
</dbReference>
<proteinExistence type="predicted"/>
<gene>
    <name evidence="2" type="ORF">PHY01_09060</name>
</gene>
<dbReference type="SMART" id="SM00450">
    <property type="entry name" value="RHOD"/>
    <property type="match status" value="1"/>
</dbReference>
<dbReference type="GO" id="GO:0004792">
    <property type="term" value="F:thiosulfate-cyanide sulfurtransferase activity"/>
    <property type="evidence" value="ECO:0007669"/>
    <property type="project" value="InterPro"/>
</dbReference>
<dbReference type="Proteomes" id="UP000320338">
    <property type="component" value="Unassembled WGS sequence"/>
</dbReference>
<reference evidence="2 3" key="1">
    <citation type="submission" date="2019-06" db="EMBL/GenBank/DDBJ databases">
        <title>Whole genome shotgun sequence of Pseudonocardia hydrocarbonoxydans NBRC 14498.</title>
        <authorList>
            <person name="Hosoyama A."/>
            <person name="Uohara A."/>
            <person name="Ohji S."/>
            <person name="Ichikawa N."/>
        </authorList>
    </citation>
    <scope>NUCLEOTIDE SEQUENCE [LARGE SCALE GENOMIC DNA]</scope>
    <source>
        <strain evidence="2 3">NBRC 14498</strain>
    </source>
</reference>
<protein>
    <submittedName>
        <fullName evidence="2">Sulfurtransferase</fullName>
    </submittedName>
</protein>
<keyword evidence="2" id="KW-0808">Transferase</keyword>
<comment type="caution">
    <text evidence="2">The sequence shown here is derived from an EMBL/GenBank/DDBJ whole genome shotgun (WGS) entry which is preliminary data.</text>
</comment>
<dbReference type="InterPro" id="IPR001307">
    <property type="entry name" value="Thiosulphate_STrfase_CS"/>
</dbReference>
<accession>A0A4Y3WID0</accession>
<evidence type="ECO:0000313" key="2">
    <source>
        <dbReference type="EMBL" id="GEC18623.1"/>
    </source>
</evidence>
<feature type="domain" description="Rhodanese" evidence="1">
    <location>
        <begin position="35"/>
        <end position="121"/>
    </location>
</feature>
<sequence length="124" mass="12778">MAELCCADTPPGIPDEEVMVVQMHEVDVEQFATGRRSDVAVVDVRSAEEFAAGHVPGAVNVPLERVVTDPGRYAGQELYVICQSGGRSAKAAEALTAAGARPVSVAGGTAGWISSGRPVDTGAR</sequence>
<dbReference type="SUPFAM" id="SSF52821">
    <property type="entry name" value="Rhodanese/Cell cycle control phosphatase"/>
    <property type="match status" value="1"/>
</dbReference>
<dbReference type="InterPro" id="IPR052367">
    <property type="entry name" value="Thiosulfate_ST/Rhodanese-like"/>
</dbReference>
<dbReference type="CDD" id="cd00158">
    <property type="entry name" value="RHOD"/>
    <property type="match status" value="1"/>
</dbReference>
<dbReference type="InterPro" id="IPR036873">
    <property type="entry name" value="Rhodanese-like_dom_sf"/>
</dbReference>
<evidence type="ECO:0000313" key="3">
    <source>
        <dbReference type="Proteomes" id="UP000320338"/>
    </source>
</evidence>
<organism evidence="2 3">
    <name type="scientific">Pseudonocardia hydrocarbonoxydans</name>
    <dbReference type="NCBI Taxonomy" id="76726"/>
    <lineage>
        <taxon>Bacteria</taxon>
        <taxon>Bacillati</taxon>
        <taxon>Actinomycetota</taxon>
        <taxon>Actinomycetes</taxon>
        <taxon>Pseudonocardiales</taxon>
        <taxon>Pseudonocardiaceae</taxon>
        <taxon>Pseudonocardia</taxon>
    </lineage>
</organism>
<dbReference type="Gene3D" id="3.40.250.10">
    <property type="entry name" value="Rhodanese-like domain"/>
    <property type="match status" value="1"/>
</dbReference>
<dbReference type="InterPro" id="IPR001763">
    <property type="entry name" value="Rhodanese-like_dom"/>
</dbReference>
<dbReference type="Pfam" id="PF00581">
    <property type="entry name" value="Rhodanese"/>
    <property type="match status" value="1"/>
</dbReference>
<dbReference type="PANTHER" id="PTHR45431:SF3">
    <property type="entry name" value="RHODANESE-LIKE DOMAIN-CONTAINING PROTEIN 15, CHLOROPLASTIC"/>
    <property type="match status" value="1"/>
</dbReference>
<dbReference type="PROSITE" id="PS50206">
    <property type="entry name" value="RHODANESE_3"/>
    <property type="match status" value="1"/>
</dbReference>
<keyword evidence="3" id="KW-1185">Reference proteome</keyword>
<dbReference type="AlphaFoldDB" id="A0A4Y3WID0"/>
<dbReference type="EMBL" id="BJNG01000006">
    <property type="protein sequence ID" value="GEC18623.1"/>
    <property type="molecule type" value="Genomic_DNA"/>
</dbReference>
<dbReference type="PANTHER" id="PTHR45431">
    <property type="entry name" value="RHODANESE-LIKE DOMAIN-CONTAINING PROTEIN 15, CHLOROPLASTIC"/>
    <property type="match status" value="1"/>
</dbReference>